<reference evidence="9" key="1">
    <citation type="submission" date="2019-03" db="EMBL/GenBank/DDBJ databases">
        <authorList>
            <person name="Mank J."/>
            <person name="Almeida P."/>
        </authorList>
    </citation>
    <scope>NUCLEOTIDE SEQUENCE</scope>
    <source>
        <strain evidence="9">78183</strain>
    </source>
</reference>
<evidence type="ECO:0000256" key="2">
    <source>
        <dbReference type="ARBA" id="ARBA00022676"/>
    </source>
</evidence>
<dbReference type="Pfam" id="PF10250">
    <property type="entry name" value="O-FucT"/>
    <property type="match status" value="1"/>
</dbReference>
<dbReference type="GO" id="GO:0016757">
    <property type="term" value="F:glycosyltransferase activity"/>
    <property type="evidence" value="ECO:0007669"/>
    <property type="project" value="UniProtKB-KW"/>
</dbReference>
<keyword evidence="4" id="KW-0294">Fucose metabolism</keyword>
<keyword evidence="8" id="KW-0812">Transmembrane</keyword>
<evidence type="ECO:0000256" key="7">
    <source>
        <dbReference type="SAM" id="MobiDB-lite"/>
    </source>
</evidence>
<keyword evidence="2" id="KW-0328">Glycosyltransferase</keyword>
<proteinExistence type="inferred from homology"/>
<gene>
    <name evidence="9" type="ORF">SVIM_LOCUS434971</name>
</gene>
<comment type="similarity">
    <text evidence="1">Belongs to the glycosyltransferase GT106 family.</text>
</comment>
<name>A0A6N2N0B4_SALVM</name>
<evidence type="ECO:0000256" key="4">
    <source>
        <dbReference type="ARBA" id="ARBA00023253"/>
    </source>
</evidence>
<feature type="transmembrane region" description="Helical" evidence="8">
    <location>
        <begin position="71"/>
        <end position="92"/>
    </location>
</feature>
<keyword evidence="3" id="KW-0808">Transferase</keyword>
<evidence type="ECO:0000256" key="6">
    <source>
        <dbReference type="ARBA" id="ARBA00030350"/>
    </source>
</evidence>
<evidence type="ECO:0000256" key="1">
    <source>
        <dbReference type="ARBA" id="ARBA00007737"/>
    </source>
</evidence>
<organism evidence="9">
    <name type="scientific">Salix viminalis</name>
    <name type="common">Common osier</name>
    <name type="synonym">Basket willow</name>
    <dbReference type="NCBI Taxonomy" id="40686"/>
    <lineage>
        <taxon>Eukaryota</taxon>
        <taxon>Viridiplantae</taxon>
        <taxon>Streptophyta</taxon>
        <taxon>Embryophyta</taxon>
        <taxon>Tracheophyta</taxon>
        <taxon>Spermatophyta</taxon>
        <taxon>Magnoliopsida</taxon>
        <taxon>eudicotyledons</taxon>
        <taxon>Gunneridae</taxon>
        <taxon>Pentapetalae</taxon>
        <taxon>rosids</taxon>
        <taxon>fabids</taxon>
        <taxon>Malpighiales</taxon>
        <taxon>Salicaceae</taxon>
        <taxon>Saliceae</taxon>
        <taxon>Salix</taxon>
    </lineage>
</organism>
<keyword evidence="5" id="KW-0119">Carbohydrate metabolism</keyword>
<keyword evidence="8" id="KW-0472">Membrane</keyword>
<dbReference type="GO" id="GO:0006004">
    <property type="term" value="P:fucose metabolic process"/>
    <property type="evidence" value="ECO:0007669"/>
    <property type="project" value="UniProtKB-KW"/>
</dbReference>
<protein>
    <recommendedName>
        <fullName evidence="6">O-fucosyltransferase family protein</fullName>
    </recommendedName>
</protein>
<dbReference type="EMBL" id="CAADRP010002029">
    <property type="protein sequence ID" value="VFU59149.1"/>
    <property type="molecule type" value="Genomic_DNA"/>
</dbReference>
<evidence type="ECO:0000256" key="8">
    <source>
        <dbReference type="SAM" id="Phobius"/>
    </source>
</evidence>
<dbReference type="InterPro" id="IPR024709">
    <property type="entry name" value="FucosylTrfase_pln"/>
</dbReference>
<accession>A0A6N2N0B4</accession>
<dbReference type="PANTHER" id="PTHR31288">
    <property type="entry name" value="O-FUCOSYLTRANSFERASE FAMILY PROTEIN"/>
    <property type="match status" value="1"/>
</dbReference>
<evidence type="ECO:0000313" key="9">
    <source>
        <dbReference type="EMBL" id="VFU59149.1"/>
    </source>
</evidence>
<keyword evidence="8" id="KW-1133">Transmembrane helix</keyword>
<dbReference type="AlphaFoldDB" id="A0A6N2N0B4"/>
<dbReference type="PANTHER" id="PTHR31288:SF10">
    <property type="entry name" value="PROTEIN ESMERALDA 1"/>
    <property type="match status" value="1"/>
</dbReference>
<evidence type="ECO:0000256" key="3">
    <source>
        <dbReference type="ARBA" id="ARBA00022679"/>
    </source>
</evidence>
<dbReference type="CDD" id="cd11299">
    <property type="entry name" value="O-FucT_plant"/>
    <property type="match status" value="1"/>
</dbReference>
<feature type="region of interest" description="Disordered" evidence="7">
    <location>
        <begin position="1"/>
        <end position="49"/>
    </location>
</feature>
<dbReference type="InterPro" id="IPR019378">
    <property type="entry name" value="GDP-Fuc_O-FucTrfase"/>
</dbReference>
<dbReference type="PIRSF" id="PIRSF009360">
    <property type="entry name" value="UCP009360"/>
    <property type="match status" value="1"/>
</dbReference>
<evidence type="ECO:0000256" key="5">
    <source>
        <dbReference type="ARBA" id="ARBA00023277"/>
    </source>
</evidence>
<sequence length="569" mass="64831">MHAYNRIPSSGHTTPSPPQSPLRSPRHRLGGGGGGRSKSGRFTPSSYQPGKSLAHRLAWFLLSSLLRRQGFFLFAPLIYISGMLLYMGTVSFDVGPIIAHKPAPGSVYRSPQIYEKLRPEMDADNSSADALSTIWKKSYRSGEWRQCIKKSSEGLPESNGYIYVEANGGLNQQRTSICNAVAVAGFLNATLLLPNFHYHSIWRDPSKFEDIYDVDYFIRTLENIVRVVDKIPEYLMERYDNNMTNVQNFRVKAWAPVQYYRDVVLPRLLEERVIRISPFANRLSFDVPPAVQRLRCLANYEALRFSNPILTMGETLVARMKERSASHGGKYVSVHLRFEEDMVAFSCCIFDGGEQEAKDMKEARERGWKGKFTKPGRTIRPGAIRLNGKCPLTPLEVGLMLRGMGFDKNTYIYLASGKIYNSEKYMAPLLEMFPNLLTKDMLALDKELDPFKNYSSRMAAIDYTVCLHSEVFVTTQGGNFPHFLMGHRRFLYGGHSKTIRPDKRKLALLFDNPKVGWKSFKRHMMNMRSHSDSKGFELKRPNDSVYSFPCPDCMCRVNRTEDSRSSSVT</sequence>